<reference evidence="2 4" key="1">
    <citation type="submission" date="2019-03" db="EMBL/GenBank/DDBJ databases">
        <title>Genomic Encyclopedia of Type Strains, Phase IV (KMG-IV): sequencing the most valuable type-strain genomes for metagenomic binning, comparative biology and taxonomic classification.</title>
        <authorList>
            <person name="Goeker M."/>
        </authorList>
    </citation>
    <scope>NUCLEOTIDE SEQUENCE [LARGE SCALE GENOMIC DNA]</scope>
    <source>
        <strain evidence="2 4">DSM 12034</strain>
    </source>
</reference>
<evidence type="ECO:0000313" key="4">
    <source>
        <dbReference type="Proteomes" id="UP000295536"/>
    </source>
</evidence>
<dbReference type="Proteomes" id="UP000295536">
    <property type="component" value="Unassembled WGS sequence"/>
</dbReference>
<feature type="region of interest" description="Disordered" evidence="1">
    <location>
        <begin position="518"/>
        <end position="580"/>
    </location>
</feature>
<feature type="compositionally biased region" description="Basic and acidic residues" evidence="1">
    <location>
        <begin position="518"/>
        <end position="531"/>
    </location>
</feature>
<organism evidence="2 4">
    <name type="scientific">Tepidimonas ignava</name>
    <dbReference type="NCBI Taxonomy" id="114249"/>
    <lineage>
        <taxon>Bacteria</taxon>
        <taxon>Pseudomonadati</taxon>
        <taxon>Pseudomonadota</taxon>
        <taxon>Betaproteobacteria</taxon>
        <taxon>Burkholderiales</taxon>
        <taxon>Tepidimonas</taxon>
    </lineage>
</organism>
<proteinExistence type="predicted"/>
<sequence length="580" mass="62514">MRRDDFDRLQALRARLDAEALGEIERVLPPLQPEDAAAVADDDAVDLDRDAILEAARQRLEPDIGDAMPRYPVEALGPLAGVCRAIADGKQVEAAIVGNGLLATSALLASIHWDVETIDGDRRPLSLFALTVAVSGAGKDVSDRIVGAALHRWQRQANETYRQAMRDHEAALGGRRKGEPAPEPPTAPHRLCSDMTVEGLRRAYNEGVAAQAVFSTEGAAVLAGHGFADENRSKTAAALCSLWDRGDLSVLRAGGGRFERSGLRLSAHLAIQPVAVTQALHDPLLAQIGLWPRFLLAWPPSPRPRRHHVWRAEDDAVVRRWWARCEELLALPEPDGERLVLRLSDEARQVLADFFETCERRAARGGDLWGVRPFALRASEQATRAAGVLAAIRGHAVVGADDAQNGVALAAYSLQCWQVALGRRQRDKAADHAMTLLRWLLDRPGARASNTEIIRQGPRALRNAEARDASVARLVEVGVVRVRDGIVAVVGDSPSPPAAKAAKAAKSLDCQGFAHGEEVAKDGESPAHRADPSPAVRRFSPAVRRTGNLAAQGFSPDSPLSPGVDAANHEPLVDDDTEVF</sequence>
<evidence type="ECO:0000313" key="5">
    <source>
        <dbReference type="Proteomes" id="UP000315577"/>
    </source>
</evidence>
<evidence type="ECO:0000256" key="1">
    <source>
        <dbReference type="SAM" id="MobiDB-lite"/>
    </source>
</evidence>
<name>A0A4V2UVC5_9BURK</name>
<dbReference type="EMBL" id="VJNC01000015">
    <property type="protein sequence ID" value="TSE19804.1"/>
    <property type="molecule type" value="Genomic_DNA"/>
</dbReference>
<dbReference type="EMBL" id="SMAH01000015">
    <property type="protein sequence ID" value="TCS95257.1"/>
    <property type="molecule type" value="Genomic_DNA"/>
</dbReference>
<dbReference type="InterPro" id="IPR025048">
    <property type="entry name" value="DUF3987"/>
</dbReference>
<dbReference type="Proteomes" id="UP000315577">
    <property type="component" value="Unassembled WGS sequence"/>
</dbReference>
<evidence type="ECO:0000313" key="3">
    <source>
        <dbReference type="EMBL" id="TSE19804.1"/>
    </source>
</evidence>
<gene>
    <name evidence="2" type="ORF">EDC36_1154</name>
    <name evidence="3" type="ORF">Tigna_02133</name>
</gene>
<accession>A0A4V2UVC5</accession>
<comment type="caution">
    <text evidence="2">The sequence shown here is derived from an EMBL/GenBank/DDBJ whole genome shotgun (WGS) entry which is preliminary data.</text>
</comment>
<evidence type="ECO:0000313" key="2">
    <source>
        <dbReference type="EMBL" id="TCS95257.1"/>
    </source>
</evidence>
<keyword evidence="5" id="KW-1185">Reference proteome</keyword>
<dbReference type="Pfam" id="PF13148">
    <property type="entry name" value="DUF3987"/>
    <property type="match status" value="2"/>
</dbReference>
<reference evidence="3 5" key="2">
    <citation type="submission" date="2019-07" db="EMBL/GenBank/DDBJ databases">
        <title>Tepidimonas ignava SPS-1037 draft genome.</title>
        <authorList>
            <person name="Da Costa M.S."/>
            <person name="Froufe H.J.C."/>
            <person name="Egas C."/>
            <person name="Albuquerque L."/>
        </authorList>
    </citation>
    <scope>NUCLEOTIDE SEQUENCE [LARGE SCALE GENOMIC DNA]</scope>
    <source>
        <strain evidence="3 5">SPS-1037</strain>
    </source>
</reference>
<protein>
    <submittedName>
        <fullName evidence="2">Uncharacterized protein DUF3987</fullName>
    </submittedName>
</protein>
<dbReference type="AlphaFoldDB" id="A0A4V2UVC5"/>
<dbReference type="RefSeq" id="WP_165902859.1">
    <property type="nucleotide sequence ID" value="NZ_SMAH01000015.1"/>
</dbReference>